<keyword evidence="2" id="KW-1185">Reference proteome</keyword>
<accession>A0A286RHG8</accession>
<evidence type="ECO:0000313" key="1">
    <source>
        <dbReference type="EMBL" id="ASV75398.1"/>
    </source>
</evidence>
<dbReference type="Proteomes" id="UP000215086">
    <property type="component" value="Chromosome"/>
</dbReference>
<dbReference type="AlphaFoldDB" id="A0A286RHG8"/>
<evidence type="ECO:0000313" key="2">
    <source>
        <dbReference type="Proteomes" id="UP000215086"/>
    </source>
</evidence>
<dbReference type="KEGG" id="ttf:THTE_2796"/>
<sequence length="43" mass="5017">MLRYSLLSLLQKRPRSPFPLVLGARLRRRTPLSQDRIVRGLDA</sequence>
<proteinExistence type="predicted"/>
<reference evidence="1 2" key="1">
    <citation type="journal article" name="Front. Microbiol.">
        <title>Sugar Metabolism of the First Thermophilic Planctomycete Thermogutta terrifontis: Comparative Genomic and Transcriptomic Approaches.</title>
        <authorList>
            <person name="Elcheninov A.G."/>
            <person name="Menzel P."/>
            <person name="Gudbergsdottir S.R."/>
            <person name="Slesarev A.I."/>
            <person name="Kadnikov V.V."/>
            <person name="Krogh A."/>
            <person name="Bonch-Osmolovskaya E.A."/>
            <person name="Peng X."/>
            <person name="Kublanov I.V."/>
        </authorList>
    </citation>
    <scope>NUCLEOTIDE SEQUENCE [LARGE SCALE GENOMIC DNA]</scope>
    <source>
        <strain evidence="1 2">R1</strain>
    </source>
</reference>
<organism evidence="1 2">
    <name type="scientific">Thermogutta terrifontis</name>
    <dbReference type="NCBI Taxonomy" id="1331910"/>
    <lineage>
        <taxon>Bacteria</taxon>
        <taxon>Pseudomonadati</taxon>
        <taxon>Planctomycetota</taxon>
        <taxon>Planctomycetia</taxon>
        <taxon>Pirellulales</taxon>
        <taxon>Thermoguttaceae</taxon>
        <taxon>Thermogutta</taxon>
    </lineage>
</organism>
<protein>
    <submittedName>
        <fullName evidence="1">Uncharacterized protein</fullName>
    </submittedName>
</protein>
<name>A0A286RHG8_9BACT</name>
<dbReference type="EMBL" id="CP018477">
    <property type="protein sequence ID" value="ASV75398.1"/>
    <property type="molecule type" value="Genomic_DNA"/>
</dbReference>
<gene>
    <name evidence="1" type="ORF">THTE_2796</name>
</gene>